<evidence type="ECO:0000256" key="2">
    <source>
        <dbReference type="ARBA" id="ARBA00022792"/>
    </source>
</evidence>
<evidence type="ECO:0000256" key="5">
    <source>
        <dbReference type="ARBA" id="ARBA00023136"/>
    </source>
</evidence>
<feature type="domain" description="Peptidase S26" evidence="8">
    <location>
        <begin position="7"/>
        <end position="79"/>
    </location>
</feature>
<organism evidence="9 10">
    <name type="scientific">Amanita thiersii Skay4041</name>
    <dbReference type="NCBI Taxonomy" id="703135"/>
    <lineage>
        <taxon>Eukaryota</taxon>
        <taxon>Fungi</taxon>
        <taxon>Dikarya</taxon>
        <taxon>Basidiomycota</taxon>
        <taxon>Agaricomycotina</taxon>
        <taxon>Agaricomycetes</taxon>
        <taxon>Agaricomycetidae</taxon>
        <taxon>Agaricales</taxon>
        <taxon>Pluteineae</taxon>
        <taxon>Amanitaceae</taxon>
        <taxon>Amanita</taxon>
    </lineage>
</organism>
<dbReference type="CDD" id="cd06530">
    <property type="entry name" value="S26_SPase_I"/>
    <property type="match status" value="1"/>
</dbReference>
<sequence length="147" mass="16411">MARLLHLLFEYIGRPSSMSGPSMFPTLAGENELVFENRITYRFKPIERGDLVTLKSPLDPGRIICKRIIGLPGDVICVDPTGKVAPSSEHVLLPQGHVWITGDNAAYSRDSRTYGPVSMSLIQGKLSHRIWPLSRFTKFSNPVTFLD</sequence>
<dbReference type="InterPro" id="IPR052064">
    <property type="entry name" value="Mito_IMP1_subunit"/>
</dbReference>
<evidence type="ECO:0000313" key="10">
    <source>
        <dbReference type="Proteomes" id="UP000242287"/>
    </source>
</evidence>
<dbReference type="AlphaFoldDB" id="A0A2A9NUJ6"/>
<evidence type="ECO:0000313" key="9">
    <source>
        <dbReference type="EMBL" id="PFH54655.1"/>
    </source>
</evidence>
<evidence type="ECO:0000256" key="6">
    <source>
        <dbReference type="ARBA" id="ARBA00038445"/>
    </source>
</evidence>
<reference evidence="9 10" key="1">
    <citation type="submission" date="2014-02" db="EMBL/GenBank/DDBJ databases">
        <title>Transposable element dynamics among asymbiotic and ectomycorrhizal Amanita fungi.</title>
        <authorList>
            <consortium name="DOE Joint Genome Institute"/>
            <person name="Hess J."/>
            <person name="Skrede I."/>
            <person name="Wolfe B."/>
            <person name="LaButti K."/>
            <person name="Ohm R.A."/>
            <person name="Grigoriev I.V."/>
            <person name="Pringle A."/>
        </authorList>
    </citation>
    <scope>NUCLEOTIDE SEQUENCE [LARGE SCALE GENOMIC DNA]</scope>
    <source>
        <strain evidence="9 10">SKay4041</strain>
    </source>
</reference>
<dbReference type="InterPro" id="IPR000223">
    <property type="entry name" value="Pept_S26A_signal_pept_1"/>
</dbReference>
<dbReference type="SUPFAM" id="SSF51306">
    <property type="entry name" value="LexA/Signal peptidase"/>
    <property type="match status" value="1"/>
</dbReference>
<comment type="similarity">
    <text evidence="6">Belongs to the peptidase S26 family. IMP1 subfamily.</text>
</comment>
<feature type="active site" evidence="7">
    <location>
        <position position="22"/>
    </location>
</feature>
<protein>
    <recommendedName>
        <fullName evidence="8">Peptidase S26 domain-containing protein</fullName>
    </recommendedName>
</protein>
<keyword evidence="2" id="KW-0999">Mitochondrion inner membrane</keyword>
<accession>A0A2A9NUJ6</accession>
<dbReference type="STRING" id="703135.A0A2A9NUJ6"/>
<evidence type="ECO:0000256" key="3">
    <source>
        <dbReference type="ARBA" id="ARBA00022801"/>
    </source>
</evidence>
<evidence type="ECO:0000256" key="4">
    <source>
        <dbReference type="ARBA" id="ARBA00023128"/>
    </source>
</evidence>
<dbReference type="OrthoDB" id="308440at2759"/>
<dbReference type="Proteomes" id="UP000242287">
    <property type="component" value="Unassembled WGS sequence"/>
</dbReference>
<gene>
    <name evidence="9" type="ORF">AMATHDRAFT_72426</name>
</gene>
<dbReference type="PANTHER" id="PTHR12383">
    <property type="entry name" value="PROTEASE FAMILY S26 MITOCHONDRIAL INNER MEMBRANE PROTEASE-RELATED"/>
    <property type="match status" value="1"/>
</dbReference>
<dbReference type="EMBL" id="KZ301969">
    <property type="protein sequence ID" value="PFH54655.1"/>
    <property type="molecule type" value="Genomic_DNA"/>
</dbReference>
<dbReference type="PRINTS" id="PR00727">
    <property type="entry name" value="LEADERPTASE"/>
</dbReference>
<dbReference type="GO" id="GO:0042720">
    <property type="term" value="C:mitochondrial inner membrane peptidase complex"/>
    <property type="evidence" value="ECO:0007669"/>
    <property type="project" value="TreeGrafter"/>
</dbReference>
<dbReference type="PANTHER" id="PTHR12383:SF16">
    <property type="entry name" value="MITOCHONDRIAL INNER MEMBRANE PROTEASE SUBUNIT 1"/>
    <property type="match status" value="1"/>
</dbReference>
<dbReference type="Gene3D" id="2.10.109.10">
    <property type="entry name" value="Umud Fragment, subunit A"/>
    <property type="match status" value="1"/>
</dbReference>
<dbReference type="PROSITE" id="PS00760">
    <property type="entry name" value="SPASE_I_2"/>
    <property type="match status" value="1"/>
</dbReference>
<keyword evidence="4" id="KW-0496">Mitochondrion</keyword>
<evidence type="ECO:0000259" key="8">
    <source>
        <dbReference type="Pfam" id="PF10502"/>
    </source>
</evidence>
<keyword evidence="3" id="KW-0378">Hydrolase</keyword>
<feature type="active site" evidence="7">
    <location>
        <position position="66"/>
    </location>
</feature>
<dbReference type="GO" id="GO:0004252">
    <property type="term" value="F:serine-type endopeptidase activity"/>
    <property type="evidence" value="ECO:0007669"/>
    <property type="project" value="InterPro"/>
</dbReference>
<keyword evidence="10" id="KW-1185">Reference proteome</keyword>
<dbReference type="InterPro" id="IPR019533">
    <property type="entry name" value="Peptidase_S26"/>
</dbReference>
<keyword evidence="5" id="KW-0472">Membrane</keyword>
<comment type="subcellular location">
    <subcellularLocation>
        <location evidence="1">Mitochondrion inner membrane</location>
    </subcellularLocation>
</comment>
<dbReference type="Pfam" id="PF10502">
    <property type="entry name" value="Peptidase_S26"/>
    <property type="match status" value="2"/>
</dbReference>
<dbReference type="GO" id="GO:0006465">
    <property type="term" value="P:signal peptide processing"/>
    <property type="evidence" value="ECO:0007669"/>
    <property type="project" value="InterPro"/>
</dbReference>
<feature type="domain" description="Peptidase S26" evidence="8">
    <location>
        <begin position="86"/>
        <end position="131"/>
    </location>
</feature>
<dbReference type="InterPro" id="IPR019757">
    <property type="entry name" value="Pept_S26A_signal_pept_1_Lys-AS"/>
</dbReference>
<name>A0A2A9NUJ6_9AGAR</name>
<evidence type="ECO:0000256" key="1">
    <source>
        <dbReference type="ARBA" id="ARBA00004273"/>
    </source>
</evidence>
<proteinExistence type="inferred from homology"/>
<dbReference type="InterPro" id="IPR036286">
    <property type="entry name" value="LexA/Signal_pep-like_sf"/>
</dbReference>
<evidence type="ECO:0000256" key="7">
    <source>
        <dbReference type="PIRSR" id="PIRSR600223-1"/>
    </source>
</evidence>
<dbReference type="GO" id="GO:0006627">
    <property type="term" value="P:protein processing involved in protein targeting to mitochondrion"/>
    <property type="evidence" value="ECO:0007669"/>
    <property type="project" value="TreeGrafter"/>
</dbReference>